<evidence type="ECO:0000256" key="1">
    <source>
        <dbReference type="SAM" id="MobiDB-lite"/>
    </source>
</evidence>
<evidence type="ECO:0000256" key="2">
    <source>
        <dbReference type="SAM" id="Phobius"/>
    </source>
</evidence>
<dbReference type="EMBL" id="PVNK01000146">
    <property type="protein sequence ID" value="PRP98323.1"/>
    <property type="molecule type" value="Genomic_DNA"/>
</dbReference>
<proteinExistence type="predicted"/>
<keyword evidence="2" id="KW-0812">Transmembrane</keyword>
<comment type="caution">
    <text evidence="3">The sequence shown here is derived from an EMBL/GenBank/DDBJ whole genome shotgun (WGS) entry which is preliminary data.</text>
</comment>
<gene>
    <name evidence="3" type="ORF">ENSA5_30560</name>
</gene>
<reference evidence="3 4" key="1">
    <citation type="submission" date="2018-03" db="EMBL/GenBank/DDBJ databases">
        <title>Draft Genome Sequences of the Obligatory Marine Myxobacteria Enhygromyxa salina SWB005.</title>
        <authorList>
            <person name="Poehlein A."/>
            <person name="Moghaddam J.A."/>
            <person name="Harms H."/>
            <person name="Alanjari M."/>
            <person name="Koenig G.M."/>
            <person name="Daniel R."/>
            <person name="Schaeberle T.F."/>
        </authorList>
    </citation>
    <scope>NUCLEOTIDE SEQUENCE [LARGE SCALE GENOMIC DNA]</scope>
    <source>
        <strain evidence="3 4">SWB005</strain>
    </source>
</reference>
<dbReference type="AlphaFoldDB" id="A0A2S9XZQ4"/>
<feature type="transmembrane region" description="Helical" evidence="2">
    <location>
        <begin position="20"/>
        <end position="38"/>
    </location>
</feature>
<accession>A0A2S9XZQ4</accession>
<keyword evidence="2" id="KW-0472">Membrane</keyword>
<keyword evidence="4" id="KW-1185">Reference proteome</keyword>
<evidence type="ECO:0000313" key="3">
    <source>
        <dbReference type="EMBL" id="PRP98323.1"/>
    </source>
</evidence>
<organism evidence="3 4">
    <name type="scientific">Enhygromyxa salina</name>
    <dbReference type="NCBI Taxonomy" id="215803"/>
    <lineage>
        <taxon>Bacteria</taxon>
        <taxon>Pseudomonadati</taxon>
        <taxon>Myxococcota</taxon>
        <taxon>Polyangia</taxon>
        <taxon>Nannocystales</taxon>
        <taxon>Nannocystaceae</taxon>
        <taxon>Enhygromyxa</taxon>
    </lineage>
</organism>
<dbReference type="Proteomes" id="UP000237968">
    <property type="component" value="Unassembled WGS sequence"/>
</dbReference>
<dbReference type="OrthoDB" id="5514957at2"/>
<name>A0A2S9XZQ4_9BACT</name>
<feature type="compositionally biased region" description="Low complexity" evidence="1">
    <location>
        <begin position="171"/>
        <end position="192"/>
    </location>
</feature>
<evidence type="ECO:0000313" key="4">
    <source>
        <dbReference type="Proteomes" id="UP000237968"/>
    </source>
</evidence>
<dbReference type="RefSeq" id="WP_106392422.1">
    <property type="nucleotide sequence ID" value="NZ_PVNK01000146.1"/>
</dbReference>
<protein>
    <submittedName>
        <fullName evidence="3">Uncharacterized protein</fullName>
    </submittedName>
</protein>
<keyword evidence="2" id="KW-1133">Transmembrane helix</keyword>
<feature type="region of interest" description="Disordered" evidence="1">
    <location>
        <begin position="165"/>
        <end position="192"/>
    </location>
</feature>
<feature type="transmembrane region" description="Helical" evidence="2">
    <location>
        <begin position="50"/>
        <end position="74"/>
    </location>
</feature>
<sequence length="192" mass="20673">MTEAKSPAQASSEPSSGGSFWLFVALSLVVALVLLLGLRFGVGVDIDGPTIGLAVACVVMIWSLRAMWAMVVALSRPTVETLIVEAELGADRSTLAELREEKRRVLRAIKELEFDHDMGKLSDEDFREVGGRYRLRAIEVMRQLDDSDALHPELAAHLEALGVKLRPPEAAPEAAPKSAPEAAPESASEVSS</sequence>